<name>A0A9W9YIQ8_9CNID</name>
<protein>
    <submittedName>
        <fullName evidence="3">Uncharacterized protein</fullName>
    </submittedName>
</protein>
<reference evidence="3" key="1">
    <citation type="submission" date="2023-01" db="EMBL/GenBank/DDBJ databases">
        <title>Genome assembly of the deep-sea coral Lophelia pertusa.</title>
        <authorList>
            <person name="Herrera S."/>
            <person name="Cordes E."/>
        </authorList>
    </citation>
    <scope>NUCLEOTIDE SEQUENCE</scope>
    <source>
        <strain evidence="3">USNM1676648</strain>
        <tissue evidence="3">Polyp</tissue>
    </source>
</reference>
<dbReference type="Proteomes" id="UP001163046">
    <property type="component" value="Unassembled WGS sequence"/>
</dbReference>
<dbReference type="PANTHER" id="PTHR21549">
    <property type="entry name" value="MUTATED IN BLADDER CANCER 1"/>
    <property type="match status" value="1"/>
</dbReference>
<proteinExistence type="predicted"/>
<keyword evidence="1" id="KW-0175">Coiled coil</keyword>
<sequence>MNNRAEPEGRSDADHARKPRTQQQKNSEFVDKLEQLEQKISALEKDRNTPLYSRRSEFRKDYCELEELDLKGTNDRKTEKHKLKQQLGKIRSNVNKFQRDLQDVKPSPEFC</sequence>
<dbReference type="AlphaFoldDB" id="A0A9W9YIQ8"/>
<keyword evidence="4" id="KW-1185">Reference proteome</keyword>
<evidence type="ECO:0000256" key="1">
    <source>
        <dbReference type="ARBA" id="ARBA00023054"/>
    </source>
</evidence>
<evidence type="ECO:0000313" key="4">
    <source>
        <dbReference type="Proteomes" id="UP001163046"/>
    </source>
</evidence>
<dbReference type="OrthoDB" id="2152435at2759"/>
<feature type="compositionally biased region" description="Basic and acidic residues" evidence="2">
    <location>
        <begin position="1"/>
        <end position="16"/>
    </location>
</feature>
<comment type="caution">
    <text evidence="3">The sequence shown here is derived from an EMBL/GenBank/DDBJ whole genome shotgun (WGS) entry which is preliminary data.</text>
</comment>
<dbReference type="InterPro" id="IPR039902">
    <property type="entry name" value="CCDC148/CCDC112"/>
</dbReference>
<dbReference type="EMBL" id="MU827474">
    <property type="protein sequence ID" value="KAJ7348751.1"/>
    <property type="molecule type" value="Genomic_DNA"/>
</dbReference>
<evidence type="ECO:0000313" key="3">
    <source>
        <dbReference type="EMBL" id="KAJ7348751.1"/>
    </source>
</evidence>
<gene>
    <name evidence="3" type="ORF">OS493_039277</name>
</gene>
<organism evidence="3 4">
    <name type="scientific">Desmophyllum pertusum</name>
    <dbReference type="NCBI Taxonomy" id="174260"/>
    <lineage>
        <taxon>Eukaryota</taxon>
        <taxon>Metazoa</taxon>
        <taxon>Cnidaria</taxon>
        <taxon>Anthozoa</taxon>
        <taxon>Hexacorallia</taxon>
        <taxon>Scleractinia</taxon>
        <taxon>Caryophylliina</taxon>
        <taxon>Caryophylliidae</taxon>
        <taxon>Desmophyllum</taxon>
    </lineage>
</organism>
<dbReference type="PANTHER" id="PTHR21549:SF0">
    <property type="entry name" value="COILED-COIL DOMAIN-CONTAINING PROTEIN 112"/>
    <property type="match status" value="1"/>
</dbReference>
<evidence type="ECO:0000256" key="2">
    <source>
        <dbReference type="SAM" id="MobiDB-lite"/>
    </source>
</evidence>
<feature type="region of interest" description="Disordered" evidence="2">
    <location>
        <begin position="1"/>
        <end position="31"/>
    </location>
</feature>
<accession>A0A9W9YIQ8</accession>